<protein>
    <submittedName>
        <fullName evidence="2">Uncharacterized protein</fullName>
    </submittedName>
</protein>
<dbReference type="EMBL" id="NAJP01000009">
    <property type="protein sequence ID" value="TKA46276.1"/>
    <property type="molecule type" value="Genomic_DNA"/>
</dbReference>
<dbReference type="Proteomes" id="UP000310066">
    <property type="component" value="Unassembled WGS sequence"/>
</dbReference>
<organism evidence="2 3">
    <name type="scientific">Friedmanniomyces endolithicus</name>
    <dbReference type="NCBI Taxonomy" id="329885"/>
    <lineage>
        <taxon>Eukaryota</taxon>
        <taxon>Fungi</taxon>
        <taxon>Dikarya</taxon>
        <taxon>Ascomycota</taxon>
        <taxon>Pezizomycotina</taxon>
        <taxon>Dothideomycetes</taxon>
        <taxon>Dothideomycetidae</taxon>
        <taxon>Mycosphaerellales</taxon>
        <taxon>Teratosphaeriaceae</taxon>
        <taxon>Friedmanniomyces</taxon>
    </lineage>
</organism>
<name>A0A4U0VDQ4_9PEZI</name>
<dbReference type="OrthoDB" id="5218421at2759"/>
<reference evidence="2 3" key="1">
    <citation type="submission" date="2017-03" db="EMBL/GenBank/DDBJ databases">
        <title>Genomes of endolithic fungi from Antarctica.</title>
        <authorList>
            <person name="Coleine C."/>
            <person name="Masonjones S."/>
            <person name="Stajich J.E."/>
        </authorList>
    </citation>
    <scope>NUCLEOTIDE SEQUENCE [LARGE SCALE GENOMIC DNA]</scope>
    <source>
        <strain evidence="2 3">CCFEE 5311</strain>
    </source>
</reference>
<proteinExistence type="predicted"/>
<evidence type="ECO:0000313" key="2">
    <source>
        <dbReference type="EMBL" id="TKA46276.1"/>
    </source>
</evidence>
<feature type="region of interest" description="Disordered" evidence="1">
    <location>
        <begin position="54"/>
        <end position="76"/>
    </location>
</feature>
<dbReference type="AlphaFoldDB" id="A0A4U0VDQ4"/>
<comment type="caution">
    <text evidence="2">The sequence shown here is derived from an EMBL/GenBank/DDBJ whole genome shotgun (WGS) entry which is preliminary data.</text>
</comment>
<evidence type="ECO:0000313" key="3">
    <source>
        <dbReference type="Proteomes" id="UP000310066"/>
    </source>
</evidence>
<accession>A0A4U0VDQ4</accession>
<evidence type="ECO:0000256" key="1">
    <source>
        <dbReference type="SAM" id="MobiDB-lite"/>
    </source>
</evidence>
<gene>
    <name evidence="2" type="ORF">B0A54_03083</name>
</gene>
<sequence length="76" mass="8365">MSSADGQIAFQKAGPTYHLVAQDKFAHQFDLSRPENAMKTYQELLHQHTKEQFDSVAASNKRRSADSQAAVASIAS</sequence>